<sequence>MSIARIYAAHYSTGKIAVFDRQVSLMARFHCLQDAGPGSTNMAF</sequence>
<accession>A0A6H0AAV0</accession>
<evidence type="ECO:0000313" key="1">
    <source>
        <dbReference type="EMBL" id="QIS36791.1"/>
    </source>
</evidence>
<protein>
    <submittedName>
        <fullName evidence="1">Uncharacterized protein</fullName>
    </submittedName>
</protein>
<organism evidence="1">
    <name type="scientific">Klebsiella pneumoniae</name>
    <dbReference type="NCBI Taxonomy" id="573"/>
    <lineage>
        <taxon>Bacteria</taxon>
        <taxon>Pseudomonadati</taxon>
        <taxon>Pseudomonadota</taxon>
        <taxon>Gammaproteobacteria</taxon>
        <taxon>Enterobacterales</taxon>
        <taxon>Enterobacteriaceae</taxon>
        <taxon>Klebsiella/Raoultella group</taxon>
        <taxon>Klebsiella</taxon>
        <taxon>Klebsiella pneumoniae complex</taxon>
    </lineage>
</organism>
<reference evidence="1" key="1">
    <citation type="submission" date="2019-12" db="EMBL/GenBank/DDBJ databases">
        <title>Complete sequence of Tn6502.</title>
        <authorList>
            <person name="Zhou D."/>
        </authorList>
    </citation>
    <scope>NUCLEOTIDE SEQUENCE</scope>
    <source>
        <strain evidence="1">N201205880</strain>
        <plasmid evidence="1">p205880-2FIIK</plasmid>
    </source>
</reference>
<keyword evidence="1" id="KW-0614">Plasmid</keyword>
<dbReference type="EMBL" id="MN824002">
    <property type="protein sequence ID" value="QIS36791.1"/>
    <property type="molecule type" value="Genomic_DNA"/>
</dbReference>
<geneLocation type="plasmid" evidence="1">
    <name>p205880-2FIIK</name>
</geneLocation>
<proteinExistence type="predicted"/>
<dbReference type="AlphaFoldDB" id="A0A6H0AAV0"/>
<name>A0A6H0AAV0_KLEPN</name>